<dbReference type="SUPFAM" id="SSF51735">
    <property type="entry name" value="NAD(P)-binding Rossmann-fold domains"/>
    <property type="match status" value="1"/>
</dbReference>
<dbReference type="PANTHER" id="PTHR43618:SF8">
    <property type="entry name" value="7ALPHA-HYDROXYSTEROID DEHYDROGENASE"/>
    <property type="match status" value="1"/>
</dbReference>
<dbReference type="Pfam" id="PF13561">
    <property type="entry name" value="adh_short_C2"/>
    <property type="match status" value="1"/>
</dbReference>
<dbReference type="EMBL" id="JAUQOM010000008">
    <property type="protein sequence ID" value="MDO7836440.1"/>
    <property type="molecule type" value="Genomic_DNA"/>
</dbReference>
<dbReference type="RefSeq" id="WP_304536857.1">
    <property type="nucleotide sequence ID" value="NZ_JAUQOM010000008.1"/>
</dbReference>
<dbReference type="InterPro" id="IPR002347">
    <property type="entry name" value="SDR_fam"/>
</dbReference>
<dbReference type="InterPro" id="IPR052178">
    <property type="entry name" value="Sec_Metab_Biosynth_SDR"/>
</dbReference>
<reference evidence="4" key="1">
    <citation type="submission" date="2023-07" db="EMBL/GenBank/DDBJ databases">
        <title>Bacterial whole genome sequence for Sphingobium sp. HBC34.</title>
        <authorList>
            <person name="Le V."/>
            <person name="Ko S.-R."/>
            <person name="Ahn C.-Y."/>
            <person name="Oh H.-M."/>
        </authorList>
    </citation>
    <scope>NUCLEOTIDE SEQUENCE</scope>
    <source>
        <strain evidence="4">HBC34</strain>
    </source>
</reference>
<dbReference type="PRINTS" id="PR00080">
    <property type="entry name" value="SDRFAMILY"/>
</dbReference>
<dbReference type="PANTHER" id="PTHR43618">
    <property type="entry name" value="7-ALPHA-HYDROXYSTEROID DEHYDROGENASE"/>
    <property type="match status" value="1"/>
</dbReference>
<evidence type="ECO:0000313" key="4">
    <source>
        <dbReference type="EMBL" id="MDO7836440.1"/>
    </source>
</evidence>
<organism evidence="4 5">
    <name type="scientific">Sphingobium cyanobacteriorum</name>
    <dbReference type="NCBI Taxonomy" id="3063954"/>
    <lineage>
        <taxon>Bacteria</taxon>
        <taxon>Pseudomonadati</taxon>
        <taxon>Pseudomonadota</taxon>
        <taxon>Alphaproteobacteria</taxon>
        <taxon>Sphingomonadales</taxon>
        <taxon>Sphingomonadaceae</taxon>
        <taxon>Sphingobium</taxon>
    </lineage>
</organism>
<name>A0ABT8ZRU3_9SPHN</name>
<comment type="caution">
    <text evidence="4">The sequence shown here is derived from an EMBL/GenBank/DDBJ whole genome shotgun (WGS) entry which is preliminary data.</text>
</comment>
<dbReference type="Gene3D" id="3.40.50.720">
    <property type="entry name" value="NAD(P)-binding Rossmann-like Domain"/>
    <property type="match status" value="1"/>
</dbReference>
<gene>
    <name evidence="4" type="ORF">Q4610_15425</name>
</gene>
<keyword evidence="5" id="KW-1185">Reference proteome</keyword>
<sequence>MSVSFDLSGRIAMVTGGGTGLGRGIAQALIDAGAAKVYIVSRKLQVLEQAAAEMSPEGNCVAIAADLSTVAGCQQLAAEFRKREKRLDILVNNSGLGWVGSFEEYSEKGWDKSFQINLKAPFFLVQALLGSLTARTGRDQPASIINVGSIAGEMAKGGGAFAYGLAKGAVHHATRMLALELGPRNITVNAIAPGRFTTSMTTQIAQDTERLERESKMIPLGRWGRVEELGGVAVLLASTAGSYINGAVIVVDGGLMLQHPLALGLE</sequence>
<evidence type="ECO:0000313" key="5">
    <source>
        <dbReference type="Proteomes" id="UP001176471"/>
    </source>
</evidence>
<keyword evidence="2" id="KW-0521">NADP</keyword>
<evidence type="ECO:0000256" key="1">
    <source>
        <dbReference type="ARBA" id="ARBA00006484"/>
    </source>
</evidence>
<comment type="similarity">
    <text evidence="1">Belongs to the short-chain dehydrogenases/reductases (SDR) family.</text>
</comment>
<dbReference type="InterPro" id="IPR036291">
    <property type="entry name" value="NAD(P)-bd_dom_sf"/>
</dbReference>
<accession>A0ABT8ZRU3</accession>
<evidence type="ECO:0000256" key="3">
    <source>
        <dbReference type="ARBA" id="ARBA00023002"/>
    </source>
</evidence>
<proteinExistence type="inferred from homology"/>
<dbReference type="PRINTS" id="PR00081">
    <property type="entry name" value="GDHRDH"/>
</dbReference>
<keyword evidence="3" id="KW-0560">Oxidoreductase</keyword>
<evidence type="ECO:0000256" key="2">
    <source>
        <dbReference type="ARBA" id="ARBA00022857"/>
    </source>
</evidence>
<protein>
    <submittedName>
        <fullName evidence="4">SDR family oxidoreductase</fullName>
    </submittedName>
</protein>
<dbReference type="Proteomes" id="UP001176471">
    <property type="component" value="Unassembled WGS sequence"/>
</dbReference>